<dbReference type="KEGG" id="ssao:94299614"/>
<protein>
    <submittedName>
        <fullName evidence="1">Uncharacterized protein</fullName>
    </submittedName>
</protein>
<proteinExistence type="predicted"/>
<comment type="caution">
    <text evidence="1">The sequence shown here is derived from an EMBL/GenBank/DDBJ whole genome shotgun (WGS) entry which is preliminary data.</text>
</comment>
<evidence type="ECO:0000313" key="1">
    <source>
        <dbReference type="EMBL" id="KAH0573471.1"/>
    </source>
</evidence>
<dbReference type="AlphaFoldDB" id="A0A9P8RYA6"/>
<name>A0A9P8RYA6_9EUKA</name>
<accession>A0A9P8RYA6</accession>
<dbReference type="RefSeq" id="XP_067764244.1">
    <property type="nucleotide sequence ID" value="XM_067909423.1"/>
</dbReference>
<evidence type="ECO:0000313" key="2">
    <source>
        <dbReference type="Proteomes" id="UP000018208"/>
    </source>
</evidence>
<gene>
    <name evidence="1" type="ORF">SS50377_25591</name>
</gene>
<reference evidence="1 2" key="1">
    <citation type="journal article" date="2014" name="PLoS Genet.">
        <title>The Genome of Spironucleus salmonicida Highlights a Fish Pathogen Adapted to Fluctuating Environments.</title>
        <authorList>
            <person name="Xu F."/>
            <person name="Jerlstrom-Hultqvist J."/>
            <person name="Einarsson E."/>
            <person name="Astvaldsson A."/>
            <person name="Svard S.G."/>
            <person name="Andersson J.O."/>
        </authorList>
    </citation>
    <scope>NUCLEOTIDE SEQUENCE [LARGE SCALE GENOMIC DNA]</scope>
    <source>
        <strain evidence="1 2">ATCC 50377</strain>
    </source>
</reference>
<organism evidence="1 2">
    <name type="scientific">Spironucleus salmonicida</name>
    <dbReference type="NCBI Taxonomy" id="348837"/>
    <lineage>
        <taxon>Eukaryota</taxon>
        <taxon>Metamonada</taxon>
        <taxon>Diplomonadida</taxon>
        <taxon>Hexamitidae</taxon>
        <taxon>Hexamitinae</taxon>
        <taxon>Spironucleus</taxon>
    </lineage>
</organism>
<dbReference type="Proteomes" id="UP000018208">
    <property type="component" value="Unassembled WGS sequence"/>
</dbReference>
<dbReference type="EMBL" id="AUWU02000005">
    <property type="protein sequence ID" value="KAH0573471.1"/>
    <property type="molecule type" value="Genomic_DNA"/>
</dbReference>
<sequence length="209" mass="24018">MQRLVQIEIPQPVGIKVITAGDVVQIQSSEQAWSYKNKQVNPNYNEHLGLCLLLQGYLQARLKNDKSIELIKKSIELVPNSFRILSSDLYLMAKAYIFENNISGVPNMLSTKDLDEYSISYTLATTEALFIAGQYYKLAVEQLQSQKLKEWCQQGVYRCQEKVIQTGIYSIFEQAPNIAYTLSLKLKDKEQKAYLQNIIKQRLTKNVQK</sequence>
<keyword evidence="2" id="KW-1185">Reference proteome</keyword>
<dbReference type="GeneID" id="94299614"/>